<evidence type="ECO:0000259" key="10">
    <source>
        <dbReference type="Pfam" id="PF01490"/>
    </source>
</evidence>
<dbReference type="EMBL" id="KI925454">
    <property type="protein sequence ID" value="ETW87437.1"/>
    <property type="molecule type" value="Genomic_DNA"/>
</dbReference>
<evidence type="ECO:0000256" key="6">
    <source>
        <dbReference type="ARBA" id="ARBA00022989"/>
    </source>
</evidence>
<sequence>MASLPTSFSVGSAHSGSSFKDAVASYRRSQYLLSNAEAISSSGAQLLEDEETGEFAPIFESEVDDLPTPHLEDVAHDGMIGNVQWDEEATMTLNPSMRQVSGWDRGISTPPRRHEFPGPRRANERTPLLRKAISLTINTSILTSAAPTKGRGHQESLSSAPALAPKISHDLGLPEGRSTFGQTLFNAIAILLGIGMLSEPLAFAYAGWICGTLLIISYGLVTCYTAKILARIVLTDHRVRSYSDIGRKAFGPKSMPFISAMFCLELFSVSVILVTLYADSLSIVVPAFSPNTYKLMGIAVLVPMVFLPLSLLSYTSILGIICTVFLLVVIFIDGLSKRDAPGSLWSPAETDLGVGNLEQLGVAFGLFMAGFSGHAVMPSLARDMIDPSQFDTAMNYAFTFATFVYGIIGIAGYLMFGRDVSDEVSQNLLGVPGYNPWLNKIALWMLVLNPLSKFALSARPLNLTIETFLGIDTGFIPPHDDNSGSGPRLAAKPTPRLFNWAFKRILLIFERVMLVCLAITVSILVPEFSSMMAILGSFSAFILAVIGPISAKVALERKCGLWDGFLLALASVMAIWGTGAAFLSTTD</sequence>
<feature type="transmembrane region" description="Helical" evidence="9">
    <location>
        <begin position="531"/>
        <end position="549"/>
    </location>
</feature>
<reference evidence="11 12" key="1">
    <citation type="journal article" date="2012" name="New Phytol.">
        <title>Insight into trade-off between wood decay and parasitism from the genome of a fungal forest pathogen.</title>
        <authorList>
            <person name="Olson A."/>
            <person name="Aerts A."/>
            <person name="Asiegbu F."/>
            <person name="Belbahri L."/>
            <person name="Bouzid O."/>
            <person name="Broberg A."/>
            <person name="Canback B."/>
            <person name="Coutinho P.M."/>
            <person name="Cullen D."/>
            <person name="Dalman K."/>
            <person name="Deflorio G."/>
            <person name="van Diepen L.T."/>
            <person name="Dunand C."/>
            <person name="Duplessis S."/>
            <person name="Durling M."/>
            <person name="Gonthier P."/>
            <person name="Grimwood J."/>
            <person name="Fossdal C.G."/>
            <person name="Hansson D."/>
            <person name="Henrissat B."/>
            <person name="Hietala A."/>
            <person name="Himmelstrand K."/>
            <person name="Hoffmeister D."/>
            <person name="Hogberg N."/>
            <person name="James T.Y."/>
            <person name="Karlsson M."/>
            <person name="Kohler A."/>
            <person name="Kues U."/>
            <person name="Lee Y.H."/>
            <person name="Lin Y.C."/>
            <person name="Lind M."/>
            <person name="Lindquist E."/>
            <person name="Lombard V."/>
            <person name="Lucas S."/>
            <person name="Lunden K."/>
            <person name="Morin E."/>
            <person name="Murat C."/>
            <person name="Park J."/>
            <person name="Raffaello T."/>
            <person name="Rouze P."/>
            <person name="Salamov A."/>
            <person name="Schmutz J."/>
            <person name="Solheim H."/>
            <person name="Stahlberg J."/>
            <person name="Velez H."/>
            <person name="de Vries R.P."/>
            <person name="Wiebenga A."/>
            <person name="Woodward S."/>
            <person name="Yakovlev I."/>
            <person name="Garbelotto M."/>
            <person name="Martin F."/>
            <person name="Grigoriev I.V."/>
            <person name="Stenlid J."/>
        </authorList>
    </citation>
    <scope>NUCLEOTIDE SEQUENCE [LARGE SCALE GENOMIC DNA]</scope>
    <source>
        <strain evidence="11 12">TC 32-1</strain>
    </source>
</reference>
<dbReference type="GO" id="GO:0005774">
    <property type="term" value="C:vacuolar membrane"/>
    <property type="evidence" value="ECO:0007669"/>
    <property type="project" value="TreeGrafter"/>
</dbReference>
<dbReference type="AlphaFoldDB" id="W4KNP8"/>
<dbReference type="GeneID" id="20670013"/>
<feature type="transmembrane region" description="Helical" evidence="9">
    <location>
        <begin position="393"/>
        <end position="416"/>
    </location>
</feature>
<keyword evidence="5" id="KW-0029">Amino-acid transport</keyword>
<keyword evidence="7 9" id="KW-0472">Membrane</keyword>
<dbReference type="PANTHER" id="PTHR22950">
    <property type="entry name" value="AMINO ACID TRANSPORTER"/>
    <property type="match status" value="1"/>
</dbReference>
<evidence type="ECO:0000313" key="12">
    <source>
        <dbReference type="Proteomes" id="UP000030671"/>
    </source>
</evidence>
<comment type="subcellular location">
    <subcellularLocation>
        <location evidence="1">Membrane</location>
        <topology evidence="1">Multi-pass membrane protein</topology>
    </subcellularLocation>
</comment>
<gene>
    <name evidence="11" type="ORF">HETIRDRAFT_31323</name>
</gene>
<organism evidence="11 12">
    <name type="scientific">Heterobasidion irregulare (strain TC 32-1)</name>
    <dbReference type="NCBI Taxonomy" id="747525"/>
    <lineage>
        <taxon>Eukaryota</taxon>
        <taxon>Fungi</taxon>
        <taxon>Dikarya</taxon>
        <taxon>Basidiomycota</taxon>
        <taxon>Agaricomycotina</taxon>
        <taxon>Agaricomycetes</taxon>
        <taxon>Russulales</taxon>
        <taxon>Bondarzewiaceae</taxon>
        <taxon>Heterobasidion</taxon>
        <taxon>Heterobasidion annosum species complex</taxon>
    </lineage>
</organism>
<dbReference type="eggNOG" id="KOG1303">
    <property type="taxonomic scope" value="Eukaryota"/>
</dbReference>
<feature type="transmembrane region" description="Helical" evidence="9">
    <location>
        <begin position="561"/>
        <end position="583"/>
    </location>
</feature>
<dbReference type="GO" id="GO:0015179">
    <property type="term" value="F:L-amino acid transmembrane transporter activity"/>
    <property type="evidence" value="ECO:0007669"/>
    <property type="project" value="TreeGrafter"/>
</dbReference>
<keyword evidence="6 9" id="KW-1133">Transmembrane helix</keyword>
<dbReference type="HOGENOM" id="CLU_009646_8_0_1"/>
<dbReference type="STRING" id="747525.W4KNP8"/>
<feature type="transmembrane region" description="Helical" evidence="9">
    <location>
        <begin position="360"/>
        <end position="381"/>
    </location>
</feature>
<evidence type="ECO:0000256" key="9">
    <source>
        <dbReference type="SAM" id="Phobius"/>
    </source>
</evidence>
<keyword evidence="12" id="KW-1185">Reference proteome</keyword>
<feature type="compositionally biased region" description="Basic and acidic residues" evidence="8">
    <location>
        <begin position="112"/>
        <end position="122"/>
    </location>
</feature>
<evidence type="ECO:0000256" key="5">
    <source>
        <dbReference type="ARBA" id="ARBA00022970"/>
    </source>
</evidence>
<dbReference type="RefSeq" id="XP_009540294.1">
    <property type="nucleotide sequence ID" value="XM_009541999.1"/>
</dbReference>
<protein>
    <submittedName>
        <fullName evidence="11">Amino acid transporter</fullName>
    </submittedName>
</protein>
<evidence type="ECO:0000256" key="7">
    <source>
        <dbReference type="ARBA" id="ARBA00023136"/>
    </source>
</evidence>
<evidence type="ECO:0000256" key="3">
    <source>
        <dbReference type="ARBA" id="ARBA00022448"/>
    </source>
</evidence>
<evidence type="ECO:0000313" key="11">
    <source>
        <dbReference type="EMBL" id="ETW87437.1"/>
    </source>
</evidence>
<evidence type="ECO:0000256" key="1">
    <source>
        <dbReference type="ARBA" id="ARBA00004141"/>
    </source>
</evidence>
<dbReference type="InterPro" id="IPR013057">
    <property type="entry name" value="AA_transpt_TM"/>
</dbReference>
<evidence type="ECO:0000256" key="2">
    <source>
        <dbReference type="ARBA" id="ARBA00008066"/>
    </source>
</evidence>
<dbReference type="Proteomes" id="UP000030671">
    <property type="component" value="Unassembled WGS sequence"/>
</dbReference>
<dbReference type="PANTHER" id="PTHR22950:SF692">
    <property type="entry name" value="TRANSMEMBRANE AMINO ACID TRANSPORTER FAMILY PROTEIN"/>
    <property type="match status" value="1"/>
</dbReference>
<dbReference type="OrthoDB" id="655540at2759"/>
<name>W4KNP8_HETIT</name>
<feature type="region of interest" description="Disordered" evidence="8">
    <location>
        <begin position="99"/>
        <end position="122"/>
    </location>
</feature>
<feature type="transmembrane region" description="Helical" evidence="9">
    <location>
        <begin position="215"/>
        <end position="234"/>
    </location>
</feature>
<comment type="similarity">
    <text evidence="2">Belongs to the amino acid/polyamine transporter 2 family.</text>
</comment>
<dbReference type="KEGG" id="hir:HETIRDRAFT_31323"/>
<feature type="transmembrane region" description="Helical" evidence="9">
    <location>
        <begin position="184"/>
        <end position="209"/>
    </location>
</feature>
<evidence type="ECO:0000256" key="8">
    <source>
        <dbReference type="SAM" id="MobiDB-lite"/>
    </source>
</evidence>
<dbReference type="Pfam" id="PF01490">
    <property type="entry name" value="Aa_trans"/>
    <property type="match status" value="1"/>
</dbReference>
<accession>W4KNP8</accession>
<proteinExistence type="inferred from homology"/>
<keyword evidence="3" id="KW-0813">Transport</keyword>
<feature type="domain" description="Amino acid transporter transmembrane" evidence="10">
    <location>
        <begin position="177"/>
        <end position="559"/>
    </location>
</feature>
<dbReference type="InParanoid" id="W4KNP8"/>
<evidence type="ECO:0000256" key="4">
    <source>
        <dbReference type="ARBA" id="ARBA00022692"/>
    </source>
</evidence>
<feature type="transmembrane region" description="Helical" evidence="9">
    <location>
        <begin position="505"/>
        <end position="525"/>
    </location>
</feature>
<feature type="transmembrane region" description="Helical" evidence="9">
    <location>
        <begin position="293"/>
        <end position="312"/>
    </location>
</feature>
<keyword evidence="4 9" id="KW-0812">Transmembrane</keyword>
<feature type="transmembrane region" description="Helical" evidence="9">
    <location>
        <begin position="255"/>
        <end position="278"/>
    </location>
</feature>